<feature type="region of interest" description="Disordered" evidence="1">
    <location>
        <begin position="1"/>
        <end position="23"/>
    </location>
</feature>
<protein>
    <submittedName>
        <fullName evidence="2">Uncharacterized protein</fullName>
    </submittedName>
</protein>
<gene>
    <name evidence="2" type="ORF">EYF80_006731</name>
</gene>
<organism evidence="2 3">
    <name type="scientific">Liparis tanakae</name>
    <name type="common">Tanaka's snailfish</name>
    <dbReference type="NCBI Taxonomy" id="230148"/>
    <lineage>
        <taxon>Eukaryota</taxon>
        <taxon>Metazoa</taxon>
        <taxon>Chordata</taxon>
        <taxon>Craniata</taxon>
        <taxon>Vertebrata</taxon>
        <taxon>Euteleostomi</taxon>
        <taxon>Actinopterygii</taxon>
        <taxon>Neopterygii</taxon>
        <taxon>Teleostei</taxon>
        <taxon>Neoteleostei</taxon>
        <taxon>Acanthomorphata</taxon>
        <taxon>Eupercaria</taxon>
        <taxon>Perciformes</taxon>
        <taxon>Cottioidei</taxon>
        <taxon>Cottales</taxon>
        <taxon>Liparidae</taxon>
        <taxon>Liparis</taxon>
    </lineage>
</organism>
<evidence type="ECO:0000313" key="2">
    <source>
        <dbReference type="EMBL" id="TNN83124.1"/>
    </source>
</evidence>
<dbReference type="EMBL" id="SRLO01000035">
    <property type="protein sequence ID" value="TNN83124.1"/>
    <property type="molecule type" value="Genomic_DNA"/>
</dbReference>
<evidence type="ECO:0000256" key="1">
    <source>
        <dbReference type="SAM" id="MobiDB-lite"/>
    </source>
</evidence>
<reference evidence="2 3" key="1">
    <citation type="submission" date="2019-03" db="EMBL/GenBank/DDBJ databases">
        <title>First draft genome of Liparis tanakae, snailfish: a comprehensive survey of snailfish specific genes.</title>
        <authorList>
            <person name="Kim W."/>
            <person name="Song I."/>
            <person name="Jeong J.-H."/>
            <person name="Kim D."/>
            <person name="Kim S."/>
            <person name="Ryu S."/>
            <person name="Song J.Y."/>
            <person name="Lee S.K."/>
        </authorList>
    </citation>
    <scope>NUCLEOTIDE SEQUENCE [LARGE SCALE GENOMIC DNA]</scope>
    <source>
        <tissue evidence="2">Muscle</tissue>
    </source>
</reference>
<dbReference type="AlphaFoldDB" id="A0A4Z2IZW6"/>
<dbReference type="Proteomes" id="UP000314294">
    <property type="component" value="Unassembled WGS sequence"/>
</dbReference>
<keyword evidence="3" id="KW-1185">Reference proteome</keyword>
<accession>A0A4Z2IZW6</accession>
<feature type="compositionally biased region" description="Basic and acidic residues" evidence="1">
    <location>
        <begin position="12"/>
        <end position="23"/>
    </location>
</feature>
<evidence type="ECO:0000313" key="3">
    <source>
        <dbReference type="Proteomes" id="UP000314294"/>
    </source>
</evidence>
<comment type="caution">
    <text evidence="2">The sequence shown here is derived from an EMBL/GenBank/DDBJ whole genome shotgun (WGS) entry which is preliminary data.</text>
</comment>
<name>A0A4Z2IZW6_9TELE</name>
<proteinExistence type="predicted"/>
<sequence>MEPLQQVRKPRGAPERSRESGVSERFHARSLLLHLLSDVSSLVVNGCCYKARTGRKSVQTLQEVLRRVRREDCHSVE</sequence>